<gene>
    <name evidence="3" type="ORF">METZ01_LOCUS45022</name>
</gene>
<feature type="domain" description="NIF system FeS cluster assembly NifU C-terminal" evidence="2">
    <location>
        <begin position="52"/>
        <end position="118"/>
    </location>
</feature>
<accession>A0A381RMJ0</accession>
<dbReference type="AlphaFoldDB" id="A0A381RMJ0"/>
<dbReference type="PANTHER" id="PTHR11178:SF1">
    <property type="entry name" value="NFU1 IRON-SULFUR CLUSTER SCAFFOLD HOMOLOG, MITOCHONDRIAL"/>
    <property type="match status" value="1"/>
</dbReference>
<proteinExistence type="inferred from homology"/>
<evidence type="ECO:0000313" key="3">
    <source>
        <dbReference type="EMBL" id="SUZ92168.1"/>
    </source>
</evidence>
<dbReference type="GO" id="GO:0005506">
    <property type="term" value="F:iron ion binding"/>
    <property type="evidence" value="ECO:0007669"/>
    <property type="project" value="InterPro"/>
</dbReference>
<dbReference type="InterPro" id="IPR034904">
    <property type="entry name" value="FSCA_dom_sf"/>
</dbReference>
<dbReference type="Pfam" id="PF01106">
    <property type="entry name" value="NifU"/>
    <property type="match status" value="1"/>
</dbReference>
<comment type="similarity">
    <text evidence="1">Belongs to the NifU family.</text>
</comment>
<dbReference type="GO" id="GO:0016226">
    <property type="term" value="P:iron-sulfur cluster assembly"/>
    <property type="evidence" value="ECO:0007669"/>
    <property type="project" value="InterPro"/>
</dbReference>
<sequence length="134" mass="13798">VLEGRGDRPVHLANLGAGAGPSMGVDGDRGCDTGVMPIDAVTERPADLHSRVESVIEVIRPAIQADEGDIVLVEVEEATGEVVVELVGACVACPASDQTLKAGIERILMDRVPGVTGVRNIGETLDTDGTSVSL</sequence>
<dbReference type="SUPFAM" id="SSF117916">
    <property type="entry name" value="Fe-S cluster assembly (FSCA) domain-like"/>
    <property type="match status" value="1"/>
</dbReference>
<dbReference type="EMBL" id="UINC01002037">
    <property type="protein sequence ID" value="SUZ92168.1"/>
    <property type="molecule type" value="Genomic_DNA"/>
</dbReference>
<reference evidence="3" key="1">
    <citation type="submission" date="2018-05" db="EMBL/GenBank/DDBJ databases">
        <authorList>
            <person name="Lanie J.A."/>
            <person name="Ng W.-L."/>
            <person name="Kazmierczak K.M."/>
            <person name="Andrzejewski T.M."/>
            <person name="Davidsen T.M."/>
            <person name="Wayne K.J."/>
            <person name="Tettelin H."/>
            <person name="Glass J.I."/>
            <person name="Rusch D."/>
            <person name="Podicherti R."/>
            <person name="Tsui H.-C.T."/>
            <person name="Winkler M.E."/>
        </authorList>
    </citation>
    <scope>NUCLEOTIDE SEQUENCE</scope>
</reference>
<dbReference type="PANTHER" id="PTHR11178">
    <property type="entry name" value="IRON-SULFUR CLUSTER SCAFFOLD PROTEIN NFU-RELATED"/>
    <property type="match status" value="1"/>
</dbReference>
<organism evidence="3">
    <name type="scientific">marine metagenome</name>
    <dbReference type="NCBI Taxonomy" id="408172"/>
    <lineage>
        <taxon>unclassified sequences</taxon>
        <taxon>metagenomes</taxon>
        <taxon>ecological metagenomes</taxon>
    </lineage>
</organism>
<protein>
    <recommendedName>
        <fullName evidence="2">NIF system FeS cluster assembly NifU C-terminal domain-containing protein</fullName>
    </recommendedName>
</protein>
<dbReference type="InterPro" id="IPR001075">
    <property type="entry name" value="NIF_FeS_clus_asmbl_NifU_C"/>
</dbReference>
<feature type="non-terminal residue" evidence="3">
    <location>
        <position position="1"/>
    </location>
</feature>
<dbReference type="GO" id="GO:0051536">
    <property type="term" value="F:iron-sulfur cluster binding"/>
    <property type="evidence" value="ECO:0007669"/>
    <property type="project" value="InterPro"/>
</dbReference>
<evidence type="ECO:0000259" key="2">
    <source>
        <dbReference type="Pfam" id="PF01106"/>
    </source>
</evidence>
<dbReference type="Gene3D" id="3.30.300.130">
    <property type="entry name" value="Fe-S cluster assembly (FSCA)"/>
    <property type="match status" value="1"/>
</dbReference>
<name>A0A381RMJ0_9ZZZZ</name>
<evidence type="ECO:0000256" key="1">
    <source>
        <dbReference type="ARBA" id="ARBA00006420"/>
    </source>
</evidence>